<evidence type="ECO:0000256" key="4">
    <source>
        <dbReference type="ARBA" id="ARBA00023136"/>
    </source>
</evidence>
<feature type="compositionally biased region" description="Polar residues" evidence="5">
    <location>
        <begin position="73"/>
        <end position="82"/>
    </location>
</feature>
<feature type="transmembrane region" description="Helical" evidence="6">
    <location>
        <begin position="300"/>
        <end position="322"/>
    </location>
</feature>
<evidence type="ECO:0000256" key="6">
    <source>
        <dbReference type="SAM" id="Phobius"/>
    </source>
</evidence>
<feature type="transmembrane region" description="Helical" evidence="6">
    <location>
        <begin position="329"/>
        <end position="349"/>
    </location>
</feature>
<gene>
    <name evidence="7" type="ORF">PPNO1_LOCUS9167</name>
</gene>
<sequence length="752" mass="81920">MPRLSFLSCLLKPLSLLPRGPSHAAYAAALALVVIQLRLFPSASITISEFLKLLLSSLFFYNECRVRAADGTPPSSRGTRASSYAPISGAESSVTGTRDSLEEKRAEEGTRSDFQEDHGLGANQRDRSVSMLAPRAYWAYVRGELTTDVRYGFCKLALFYVLINNLIFVIYKVADPGTIQLTRSGVTFITALVMTATLGTNISKLQWIAIVFQVCGLATTQYDPQKGTTYPLGTYLLLFFQVFLGAAAGVYNQALLKADGASLHAGNMTLYLAGVVVNLASHVVVRAFKSDEPGFLDGYNSFGAVMVIVNNVLIGLAITAVYKYADAIIKCFASAIATAILLYVSPLLFDAPMGGLLIPGTLIVFVASWLYMDNPPPKSPQPDQTSPAKPRTLLQKFAAVLRLHNKTVLASATFVTITVVAFVTMLDAKLPNTHLPPAPALPAAAAAAAAAAPTDQDPSALIQSPFQNTLALHDDAYTAYAQVARTMKLLLDHHPDDVSGLLYYHFDAWIHPLAFSSSSSGLDPSHIWFPDTLDVAPPDGGGPNFMCMNDTADYNWWGWSSDIHKAALVAADVVANLPSSHDDKGDNDARPTYSVIPGEWCVGWSDIYYIPRRFFPDFILLARIFASFGVFHEVALPTIATIIDRSRRANPHVPVLDRLADCWGSCCAEHPSARDVLWRRCGHRLDFRDSAVADVFFDALDRQASWLGKRWGPPRARRPRVSTMRGSTTSCLQISATTHSKAALLSRLSYDL</sequence>
<dbReference type="InterPro" id="IPR007271">
    <property type="entry name" value="Nuc_sug_transpt"/>
</dbReference>
<proteinExistence type="predicted"/>
<evidence type="ECO:0000256" key="1">
    <source>
        <dbReference type="ARBA" id="ARBA00004141"/>
    </source>
</evidence>
<comment type="caution">
    <text evidence="7">The sequence shown here is derived from an EMBL/GenBank/DDBJ whole genome shotgun (WGS) entry which is preliminary data.</text>
</comment>
<feature type="transmembrane region" description="Helical" evidence="6">
    <location>
        <begin position="407"/>
        <end position="426"/>
    </location>
</feature>
<feature type="transmembrane region" description="Helical" evidence="6">
    <location>
        <begin position="234"/>
        <end position="256"/>
    </location>
</feature>
<dbReference type="EMBL" id="CALLCH030000020">
    <property type="protein sequence ID" value="CAI4219614.1"/>
    <property type="molecule type" value="Genomic_DNA"/>
</dbReference>
<evidence type="ECO:0000256" key="2">
    <source>
        <dbReference type="ARBA" id="ARBA00022692"/>
    </source>
</evidence>
<keyword evidence="2 6" id="KW-0812">Transmembrane</keyword>
<feature type="transmembrane region" description="Helical" evidence="6">
    <location>
        <begin position="156"/>
        <end position="174"/>
    </location>
</feature>
<evidence type="ECO:0000313" key="8">
    <source>
        <dbReference type="Proteomes" id="UP000838763"/>
    </source>
</evidence>
<accession>A0A9P1HDF8</accession>
<dbReference type="GO" id="GO:0015165">
    <property type="term" value="F:pyrimidine nucleotide-sugar transmembrane transporter activity"/>
    <property type="evidence" value="ECO:0007669"/>
    <property type="project" value="InterPro"/>
</dbReference>
<evidence type="ECO:0008006" key="9">
    <source>
        <dbReference type="Google" id="ProtNLM"/>
    </source>
</evidence>
<feature type="compositionally biased region" description="Basic and acidic residues" evidence="5">
    <location>
        <begin position="99"/>
        <end position="121"/>
    </location>
</feature>
<keyword evidence="3 6" id="KW-1133">Transmembrane helix</keyword>
<organism evidence="7 8">
    <name type="scientific">Parascedosporium putredinis</name>
    <dbReference type="NCBI Taxonomy" id="1442378"/>
    <lineage>
        <taxon>Eukaryota</taxon>
        <taxon>Fungi</taxon>
        <taxon>Dikarya</taxon>
        <taxon>Ascomycota</taxon>
        <taxon>Pezizomycotina</taxon>
        <taxon>Sordariomycetes</taxon>
        <taxon>Hypocreomycetidae</taxon>
        <taxon>Microascales</taxon>
        <taxon>Microascaceae</taxon>
        <taxon>Parascedosporium</taxon>
    </lineage>
</organism>
<evidence type="ECO:0000256" key="3">
    <source>
        <dbReference type="ARBA" id="ARBA00022989"/>
    </source>
</evidence>
<comment type="subcellular location">
    <subcellularLocation>
        <location evidence="1">Membrane</location>
        <topology evidence="1">Multi-pass membrane protein</topology>
    </subcellularLocation>
</comment>
<feature type="transmembrane region" description="Helical" evidence="6">
    <location>
        <begin position="355"/>
        <end position="372"/>
    </location>
</feature>
<name>A0A9P1HDF8_9PEZI</name>
<dbReference type="NCBIfam" id="TIGR00803">
    <property type="entry name" value="nst"/>
    <property type="match status" value="1"/>
</dbReference>
<dbReference type="Proteomes" id="UP000838763">
    <property type="component" value="Unassembled WGS sequence"/>
</dbReference>
<dbReference type="Pfam" id="PF04142">
    <property type="entry name" value="Nuc_sug_transp"/>
    <property type="match status" value="1"/>
</dbReference>
<dbReference type="PANTHER" id="PTHR10231">
    <property type="entry name" value="NUCLEOTIDE-SUGAR TRANSMEMBRANE TRANSPORTER"/>
    <property type="match status" value="1"/>
</dbReference>
<dbReference type="GO" id="GO:0000139">
    <property type="term" value="C:Golgi membrane"/>
    <property type="evidence" value="ECO:0007669"/>
    <property type="project" value="InterPro"/>
</dbReference>
<feature type="transmembrane region" description="Helical" evidence="6">
    <location>
        <begin position="268"/>
        <end position="288"/>
    </location>
</feature>
<dbReference type="AlphaFoldDB" id="A0A9P1HDF8"/>
<evidence type="ECO:0000313" key="7">
    <source>
        <dbReference type="EMBL" id="CAI4219614.1"/>
    </source>
</evidence>
<feature type="region of interest" description="Disordered" evidence="5">
    <location>
        <begin position="70"/>
        <end position="121"/>
    </location>
</feature>
<keyword evidence="4 6" id="KW-0472">Membrane</keyword>
<evidence type="ECO:0000256" key="5">
    <source>
        <dbReference type="SAM" id="MobiDB-lite"/>
    </source>
</evidence>
<protein>
    <recommendedName>
        <fullName evidence="9">UDP-galactose transporter</fullName>
    </recommendedName>
</protein>
<reference evidence="7" key="1">
    <citation type="submission" date="2022-11" db="EMBL/GenBank/DDBJ databases">
        <authorList>
            <person name="Scott C."/>
            <person name="Bruce N."/>
        </authorList>
    </citation>
    <scope>NUCLEOTIDE SEQUENCE</scope>
</reference>
<dbReference type="OrthoDB" id="408493at2759"/>
<keyword evidence="8" id="KW-1185">Reference proteome</keyword>